<comment type="caution">
    <text evidence="4">The sequence shown here is derived from an EMBL/GenBank/DDBJ whole genome shotgun (WGS) entry which is preliminary data.</text>
</comment>
<evidence type="ECO:0000313" key="5">
    <source>
        <dbReference type="Proteomes" id="UP001597116"/>
    </source>
</evidence>
<evidence type="ECO:0000256" key="2">
    <source>
        <dbReference type="ARBA" id="ARBA00023002"/>
    </source>
</evidence>
<dbReference type="Gene3D" id="3.40.605.10">
    <property type="entry name" value="Aldehyde Dehydrogenase, Chain A, domain 1"/>
    <property type="match status" value="1"/>
</dbReference>
<evidence type="ECO:0000259" key="3">
    <source>
        <dbReference type="Pfam" id="PF00171"/>
    </source>
</evidence>
<evidence type="ECO:0000313" key="4">
    <source>
        <dbReference type="EMBL" id="MFD1139509.1"/>
    </source>
</evidence>
<proteinExistence type="inferred from homology"/>
<dbReference type="PANTHER" id="PTHR43353">
    <property type="entry name" value="SUCCINATE-SEMIALDEHYDE DEHYDROGENASE, MITOCHONDRIAL"/>
    <property type="match status" value="1"/>
</dbReference>
<feature type="domain" description="Aldehyde dehydrogenase" evidence="3">
    <location>
        <begin position="64"/>
        <end position="507"/>
    </location>
</feature>
<evidence type="ECO:0000256" key="1">
    <source>
        <dbReference type="ARBA" id="ARBA00009986"/>
    </source>
</evidence>
<accession>A0ABW3Q096</accession>
<comment type="similarity">
    <text evidence="1">Belongs to the aldehyde dehydrogenase family.</text>
</comment>
<dbReference type="CDD" id="cd07082">
    <property type="entry name" value="ALDH_F11_NP-GAPDH"/>
    <property type="match status" value="1"/>
</dbReference>
<dbReference type="RefSeq" id="WP_265990201.1">
    <property type="nucleotide sequence ID" value="NZ_CP110973.1"/>
</dbReference>
<dbReference type="Gene3D" id="3.40.309.10">
    <property type="entry name" value="Aldehyde Dehydrogenase, Chain A, domain 2"/>
    <property type="match status" value="1"/>
</dbReference>
<sequence>MTHLSQQLESLFPAEDQIPEEFRIMPLHQRDYLVDGEIRSWDGPTQEVLSPVYTRTAEGLVRKVIGSYPLPAGDQEALDALEAAVRAYDNGRGEWPTMSVTDRIRCMERFVSKMVEQKKEVVNLLMWEIGKTLGDSIKEFDRTVQYISDTIDAFKDIDRAGSRFRIEEGIIGQIRRSPLGVVLCMGPFNYPLNETYTTLIPAILMGNTVLFKPPKHGTLLHHPLLEAFRTSFPKGVVNTVYGRGATVVPTLMKSGKINVLALIGSSRVADSLKKMHPKSNRLRAVLSLDAKNAAVILPDADIELTVKECMLGTMSFNGQRCTALKILWVHRSLADAFLHRFGEELNKLKPGMPWDKGAQVTPLPEPGKPAYLDECLRDAAEQGARVLNEGGGTTVESFVFPALVYPVKEGMKLYREEQFGPVVPVVPFDDIEEPIQYIINADHGQQVSIFGTETAQIATLVDQLVNQVSRVNINAQCQRGPDTFPFTGRKDSAEGTLSVEDALRSFSIRTVVATKDTDPNKTILNTIVEQHQSEFLSTHFVF</sequence>
<dbReference type="InterPro" id="IPR016162">
    <property type="entry name" value="Ald_DH_N"/>
</dbReference>
<dbReference type="Proteomes" id="UP001597116">
    <property type="component" value="Unassembled WGS sequence"/>
</dbReference>
<keyword evidence="2" id="KW-0560">Oxidoreductase</keyword>
<dbReference type="Pfam" id="PF00171">
    <property type="entry name" value="Aldedh"/>
    <property type="match status" value="1"/>
</dbReference>
<dbReference type="SUPFAM" id="SSF53720">
    <property type="entry name" value="ALDH-like"/>
    <property type="match status" value="1"/>
</dbReference>
<dbReference type="EMBL" id="JBHTLP010000001">
    <property type="protein sequence ID" value="MFD1139509.1"/>
    <property type="molecule type" value="Genomic_DNA"/>
</dbReference>
<dbReference type="InterPro" id="IPR016161">
    <property type="entry name" value="Ald_DH/histidinol_DH"/>
</dbReference>
<dbReference type="InterPro" id="IPR016163">
    <property type="entry name" value="Ald_DH_C"/>
</dbReference>
<protein>
    <submittedName>
        <fullName evidence="4">NADP-dependent glyceraldehyde-3-phosphate dehydrogenase</fullName>
    </submittedName>
</protein>
<name>A0ABW3Q096_9BACT</name>
<reference evidence="5" key="1">
    <citation type="journal article" date="2019" name="Int. J. Syst. Evol. Microbiol.">
        <title>The Global Catalogue of Microorganisms (GCM) 10K type strain sequencing project: providing services to taxonomists for standard genome sequencing and annotation.</title>
        <authorList>
            <consortium name="The Broad Institute Genomics Platform"/>
            <consortium name="The Broad Institute Genome Sequencing Center for Infectious Disease"/>
            <person name="Wu L."/>
            <person name="Ma J."/>
        </authorList>
    </citation>
    <scope>NUCLEOTIDE SEQUENCE [LARGE SCALE GENOMIC DNA]</scope>
    <source>
        <strain evidence="5">CCUG 55608</strain>
    </source>
</reference>
<gene>
    <name evidence="4" type="ORF">ACFQ4C_00220</name>
</gene>
<keyword evidence="5" id="KW-1185">Reference proteome</keyword>
<dbReference type="InterPro" id="IPR050740">
    <property type="entry name" value="Aldehyde_DH_Superfamily"/>
</dbReference>
<dbReference type="PANTHER" id="PTHR43353:SF5">
    <property type="entry name" value="SUCCINATE-SEMIALDEHYDE DEHYDROGENASE, MITOCHONDRIAL"/>
    <property type="match status" value="1"/>
</dbReference>
<dbReference type="InterPro" id="IPR015590">
    <property type="entry name" value="Aldehyde_DH_dom"/>
</dbReference>
<organism evidence="4 5">
    <name type="scientific">Larkinella insperata</name>
    <dbReference type="NCBI Taxonomy" id="332158"/>
    <lineage>
        <taxon>Bacteria</taxon>
        <taxon>Pseudomonadati</taxon>
        <taxon>Bacteroidota</taxon>
        <taxon>Cytophagia</taxon>
        <taxon>Cytophagales</taxon>
        <taxon>Spirosomataceae</taxon>
        <taxon>Larkinella</taxon>
    </lineage>
</organism>